<dbReference type="Proteomes" id="UP000239724">
    <property type="component" value="Unassembled WGS sequence"/>
</dbReference>
<dbReference type="Pfam" id="PF10546">
    <property type="entry name" value="P63C"/>
    <property type="match status" value="1"/>
</dbReference>
<evidence type="ECO:0000313" key="3">
    <source>
        <dbReference type="EMBL" id="PPQ31535.1"/>
    </source>
</evidence>
<evidence type="ECO:0000256" key="1">
    <source>
        <dbReference type="SAM" id="MobiDB-lite"/>
    </source>
</evidence>
<reference evidence="3 4" key="1">
    <citation type="journal article" date="2018" name="Arch. Microbiol.">
        <title>New insights into the metabolic potential of the phototrophic purple bacterium Rhodopila globiformis DSM 161(T) from its draft genome sequence and evidence for a vanadium-dependent nitrogenase.</title>
        <authorList>
            <person name="Imhoff J.F."/>
            <person name="Rahn T."/>
            <person name="Kunzel S."/>
            <person name="Neulinger S.C."/>
        </authorList>
    </citation>
    <scope>NUCLEOTIDE SEQUENCE [LARGE SCALE GENOMIC DNA]</scope>
    <source>
        <strain evidence="3 4">DSM 161</strain>
    </source>
</reference>
<dbReference type="EMBL" id="NHRY01000189">
    <property type="protein sequence ID" value="PPQ31535.1"/>
    <property type="molecule type" value="Genomic_DNA"/>
</dbReference>
<accession>A0A2S6NA94</accession>
<protein>
    <recommendedName>
        <fullName evidence="2">Bacteriophage Mx8 p63 C-terminal domain-containing protein</fullName>
    </recommendedName>
</protein>
<keyword evidence="4" id="KW-1185">Reference proteome</keyword>
<name>A0A2S6NA94_RHOGL</name>
<evidence type="ECO:0000259" key="2">
    <source>
        <dbReference type="Pfam" id="PF10546"/>
    </source>
</evidence>
<feature type="domain" description="Bacteriophage Mx8 p63 C-terminal" evidence="2">
    <location>
        <begin position="228"/>
        <end position="320"/>
    </location>
</feature>
<sequence>MLANVEWHMLASTPASMDTNMADFFDTNGSPQSKGGKARAKALPSERRSEIAKAAAAARWQQDESEDLPKVLCGSTDRPMRIPSLEIEIPCYVIEGERRVFVQRGMVDALGMSRGSSSVGGDRLANFVQGDRIKPFLSKDITAATISPIKFRAPNGSIAYGYDAEVLHGICLAILAARRAEKLQKQQFHIAKRCELLIAAWSLAGVISAVDEATGYQYLRAKNNIELIIDKWLVKELQPWKKYFPNEYYKRIFELNKWEFDEASTKRPGVIGHWTNDIIYDRLGPGLKEQLHDYAGRDEKGRLKHKLTQFLTTQHGIPELKSHLDGVVAIMRVATNWRQFKEMLQRAYPKPNTTLSMALDDLDQMK</sequence>
<feature type="region of interest" description="Disordered" evidence="1">
    <location>
        <begin position="27"/>
        <end position="46"/>
    </location>
</feature>
<proteinExistence type="predicted"/>
<comment type="caution">
    <text evidence="3">The sequence shown here is derived from an EMBL/GenBank/DDBJ whole genome shotgun (WGS) entry which is preliminary data.</text>
</comment>
<evidence type="ECO:0000313" key="4">
    <source>
        <dbReference type="Proteomes" id="UP000239724"/>
    </source>
</evidence>
<dbReference type="InterPro" id="IPR018874">
    <property type="entry name" value="Phage_Mx8_p63_C"/>
</dbReference>
<dbReference type="AlphaFoldDB" id="A0A2S6NA94"/>
<gene>
    <name evidence="3" type="ORF">CCS01_17260</name>
</gene>
<organism evidence="3 4">
    <name type="scientific">Rhodopila globiformis</name>
    <name type="common">Rhodopseudomonas globiformis</name>
    <dbReference type="NCBI Taxonomy" id="1071"/>
    <lineage>
        <taxon>Bacteria</taxon>
        <taxon>Pseudomonadati</taxon>
        <taxon>Pseudomonadota</taxon>
        <taxon>Alphaproteobacteria</taxon>
        <taxon>Acetobacterales</taxon>
        <taxon>Acetobacteraceae</taxon>
        <taxon>Rhodopila</taxon>
    </lineage>
</organism>